<comment type="caution">
    <text evidence="2">The sequence shown here is derived from an EMBL/GenBank/DDBJ whole genome shotgun (WGS) entry which is preliminary data.</text>
</comment>
<accession>A0A537IJS6</accession>
<proteinExistence type="predicted"/>
<reference evidence="2 3" key="1">
    <citation type="journal article" date="2019" name="Nat. Microbiol.">
        <title>Mediterranean grassland soil C-N compound turnover is dependent on rainfall and depth, and is mediated by genomically divergent microorganisms.</title>
        <authorList>
            <person name="Diamond S."/>
            <person name="Andeer P.F."/>
            <person name="Li Z."/>
            <person name="Crits-Christoph A."/>
            <person name="Burstein D."/>
            <person name="Anantharaman K."/>
            <person name="Lane K.R."/>
            <person name="Thomas B.C."/>
            <person name="Pan C."/>
            <person name="Northen T.R."/>
            <person name="Banfield J.F."/>
        </authorList>
    </citation>
    <scope>NUCLEOTIDE SEQUENCE [LARGE SCALE GENOMIC DNA]</scope>
    <source>
        <strain evidence="2">NP_8</strain>
    </source>
</reference>
<evidence type="ECO:0000313" key="2">
    <source>
        <dbReference type="EMBL" id="TMI71545.1"/>
    </source>
</evidence>
<organism evidence="2 3">
    <name type="scientific">Candidatus Segetimicrobium genomatis</name>
    <dbReference type="NCBI Taxonomy" id="2569760"/>
    <lineage>
        <taxon>Bacteria</taxon>
        <taxon>Bacillati</taxon>
        <taxon>Candidatus Sysuimicrobiota</taxon>
        <taxon>Candidatus Sysuimicrobiia</taxon>
        <taxon>Candidatus Sysuimicrobiales</taxon>
        <taxon>Candidatus Segetimicrobiaceae</taxon>
        <taxon>Candidatus Segetimicrobium</taxon>
    </lineage>
</organism>
<gene>
    <name evidence="2" type="ORF">E6H05_12305</name>
</gene>
<feature type="transmembrane region" description="Helical" evidence="1">
    <location>
        <begin position="38"/>
        <end position="57"/>
    </location>
</feature>
<dbReference type="EMBL" id="VBAP01000107">
    <property type="protein sequence ID" value="TMI71545.1"/>
    <property type="molecule type" value="Genomic_DNA"/>
</dbReference>
<dbReference type="Proteomes" id="UP000318834">
    <property type="component" value="Unassembled WGS sequence"/>
</dbReference>
<name>A0A537IJS6_9BACT</name>
<dbReference type="AlphaFoldDB" id="A0A537IJS6"/>
<protein>
    <submittedName>
        <fullName evidence="2">Uncharacterized protein</fullName>
    </submittedName>
</protein>
<sequence length="139" mass="14950">MNEHVTLMHPDARDPTARGISSGFPVDLLSQSAGRLRVLALLYAFVFFMAGVFPALLFPDDRARFLGSFVQWGPSVIGIVVAVLVAAVIRSPRVSLPTAMNLGLTFEIVSSYVIAAAEFADPMGLEMHRGMLGLTTSAR</sequence>
<evidence type="ECO:0000256" key="1">
    <source>
        <dbReference type="SAM" id="Phobius"/>
    </source>
</evidence>
<keyword evidence="1" id="KW-0472">Membrane</keyword>
<feature type="transmembrane region" description="Helical" evidence="1">
    <location>
        <begin position="69"/>
        <end position="89"/>
    </location>
</feature>
<keyword evidence="1" id="KW-0812">Transmembrane</keyword>
<evidence type="ECO:0000313" key="3">
    <source>
        <dbReference type="Proteomes" id="UP000318834"/>
    </source>
</evidence>
<keyword evidence="1" id="KW-1133">Transmembrane helix</keyword>